<dbReference type="GO" id="GO:0003677">
    <property type="term" value="F:DNA binding"/>
    <property type="evidence" value="ECO:0007669"/>
    <property type="project" value="UniProtKB-KW"/>
</dbReference>
<dbReference type="GO" id="GO:0006264">
    <property type="term" value="P:mitochondrial DNA replication"/>
    <property type="evidence" value="ECO:0007669"/>
    <property type="project" value="InterPro"/>
</dbReference>
<proteinExistence type="inferred from homology"/>
<dbReference type="SUPFAM" id="SSF53098">
    <property type="entry name" value="Ribonuclease H-like"/>
    <property type="match status" value="1"/>
</dbReference>
<keyword evidence="6" id="KW-0808">Transferase</keyword>
<sequence>MLSKSLHRQIFGQKPDLIQDNKDLEDIISHLKKHNLWQAKTSTLPDVDFQLPQLHNSDIIEHFYHIASEQIKDYKELLLDLSNCELPPIPQNWKFQSGWVQYDKSGTSRSVDFPEESALVFDVEVCMREGNFPTIATAVSKQHWYLWCSERLTEDHFNWSKNVSLSELIPLETTKSEIQLPKHKKWKPKIIVGHNVAFDRAFVKEQYFLEQTKTTFLDTMSLHMCVSGLTGMQRAMSLASKKKKNENGFLNPAIGWSYISSLNNLGDVYNLYCKGEIKKAEREIFVTGTLSDIKEKFQELSAYCAQDTWATFHVLKKIMPLFLERFPHPVTLCGLLELTSVYLPVNQNWERYIHEGQSTYEDLQKELKLSLVHLANDACSLLPNKLYKADPWLWDLNWSVQNIKFKKAVVTTVKTKQNKSPKENIEINCKNEDIVENLDSKNDDGTKAVSNNIDPSLKQMYDTAASLRKVRPFLPGYPAWYRELCDKTGMDDPDWEPGPYLISTQMRVVPKLMRMTWDGFPLFYDDKHGWGYLVPFIKKGDVPEFTDFPLKILLQLVGNNKIDASKTEQNIDAFWSIIAEPKESGKEVSKLWESVLENKQMKKFYKNGKLEHYGTGPHDVGIEGCWFYRLPHKDGPHKRVGNPLSKDFLSKVEDGTLKTWGKGQADRALLLSKMLSYWKNAHERIGSQMVVWLNSEELSETIKCNEAYDESGLYGAILPRLVPAGTVTRRAVEPTWLTASNAYKDRVGSELKAMIQAPPGYHFVGADVDSQELWLSAIFGDSEFIGIHGCTAFGWMTLQGKKSEGTDMHSKTAKSVGITRDQAKVLNYARIYGAGKPFAQRLLMQFNHRLTLDEAKQKVKKIYSETKGVQKFHAGNDEVDDSGFIFTPGDPRRLWVGGSESYMFNKLEDIALSSQPKTPALGCRISRALEPKAVDSNFMTSRINWVVQSSAVDFLHLMLVCMKWLFSEFNIQGRFSISIHDEVRYLVKSEDRYRAALALQITNLLTRSFFTSKLGMHDLPQSVAFFSSVDVDKVLRKEVHMDSITPSNPHGLEKGYGIPPGEALDIIEVLKKTNGGQLTDSKN</sequence>
<keyword evidence="11" id="KW-0238">DNA-binding</keyword>
<comment type="cofactor">
    <cofactor evidence="1">
        <name>Mg(2+)</name>
        <dbReference type="ChEBI" id="CHEBI:18420"/>
    </cofactor>
</comment>
<feature type="domain" description="DNA-directed DNA polymerase family A palm" evidence="15">
    <location>
        <begin position="748"/>
        <end position="991"/>
    </location>
</feature>
<evidence type="ECO:0000256" key="11">
    <source>
        <dbReference type="ARBA" id="ARBA00023125"/>
    </source>
</evidence>
<dbReference type="InterPro" id="IPR043502">
    <property type="entry name" value="DNA/RNA_pol_sf"/>
</dbReference>
<dbReference type="InterPro" id="IPR047580">
    <property type="entry name" value="POLG_palm_dom"/>
</dbReference>
<dbReference type="GO" id="GO:0042645">
    <property type="term" value="C:mitochondrial nucleoid"/>
    <property type="evidence" value="ECO:0007669"/>
    <property type="project" value="UniProtKB-SubCell"/>
</dbReference>
<evidence type="ECO:0000313" key="16">
    <source>
        <dbReference type="EMBL" id="GIY39797.1"/>
    </source>
</evidence>
<dbReference type="GO" id="GO:0005760">
    <property type="term" value="C:gamma DNA polymerase complex"/>
    <property type="evidence" value="ECO:0007669"/>
    <property type="project" value="InterPro"/>
</dbReference>
<gene>
    <name evidence="16" type="primary">polg</name>
    <name evidence="16" type="ORF">CDAR_3281</name>
</gene>
<evidence type="ECO:0000256" key="1">
    <source>
        <dbReference type="ARBA" id="ARBA00001946"/>
    </source>
</evidence>
<dbReference type="GO" id="GO:0008408">
    <property type="term" value="F:3'-5' exonuclease activity"/>
    <property type="evidence" value="ECO:0007669"/>
    <property type="project" value="TreeGrafter"/>
</dbReference>
<dbReference type="EMBL" id="BPLQ01008840">
    <property type="protein sequence ID" value="GIY39797.1"/>
    <property type="molecule type" value="Genomic_DNA"/>
</dbReference>
<comment type="subcellular location">
    <subcellularLocation>
        <location evidence="2">Mitochondrion matrix</location>
        <location evidence="2">Mitochondrion nucleoid</location>
    </subcellularLocation>
</comment>
<keyword evidence="12" id="KW-0496">Mitochondrion</keyword>
<evidence type="ECO:0000256" key="10">
    <source>
        <dbReference type="ARBA" id="ARBA00022932"/>
    </source>
</evidence>
<dbReference type="Gene3D" id="3.30.420.390">
    <property type="match status" value="1"/>
</dbReference>
<dbReference type="FunFam" id="3.30.70.370:FF:000002">
    <property type="entry name" value="DNA polymerase gamma, catalytic subunit"/>
    <property type="match status" value="1"/>
</dbReference>
<dbReference type="InterPro" id="IPR041336">
    <property type="entry name" value="DNApol_Exo"/>
</dbReference>
<protein>
    <recommendedName>
        <fullName evidence="5">DNA polymerase subunit gamma-1</fullName>
        <ecNumber evidence="4">2.7.7.7</ecNumber>
    </recommendedName>
    <alternativeName>
        <fullName evidence="14">Mitochondrial DNA polymerase catalytic subunit</fullName>
    </alternativeName>
</protein>
<accession>A0AAV4T4J2</accession>
<dbReference type="InterPro" id="IPR019760">
    <property type="entry name" value="DNA-dir_DNA_pol_A_CS"/>
</dbReference>
<dbReference type="PROSITE" id="PS00447">
    <property type="entry name" value="DNA_POLYMERASE_A"/>
    <property type="match status" value="1"/>
</dbReference>
<evidence type="ECO:0000256" key="12">
    <source>
        <dbReference type="ARBA" id="ARBA00023128"/>
    </source>
</evidence>
<evidence type="ECO:0000256" key="6">
    <source>
        <dbReference type="ARBA" id="ARBA00022679"/>
    </source>
</evidence>
<evidence type="ECO:0000313" key="17">
    <source>
        <dbReference type="Proteomes" id="UP001054837"/>
    </source>
</evidence>
<evidence type="ECO:0000256" key="8">
    <source>
        <dbReference type="ARBA" id="ARBA00022705"/>
    </source>
</evidence>
<reference evidence="16 17" key="1">
    <citation type="submission" date="2021-06" db="EMBL/GenBank/DDBJ databases">
        <title>Caerostris darwini draft genome.</title>
        <authorList>
            <person name="Kono N."/>
            <person name="Arakawa K."/>
        </authorList>
    </citation>
    <scope>NUCLEOTIDE SEQUENCE [LARGE SCALE GENOMIC DNA]</scope>
</reference>
<dbReference type="EC" id="2.7.7.7" evidence="4"/>
<keyword evidence="17" id="KW-1185">Reference proteome</keyword>
<evidence type="ECO:0000256" key="7">
    <source>
        <dbReference type="ARBA" id="ARBA00022695"/>
    </source>
</evidence>
<dbReference type="Gene3D" id="3.30.70.370">
    <property type="match status" value="1"/>
</dbReference>
<dbReference type="SUPFAM" id="SSF56672">
    <property type="entry name" value="DNA/RNA polymerases"/>
    <property type="match status" value="1"/>
</dbReference>
<dbReference type="Pfam" id="PF00476">
    <property type="entry name" value="DNA_pol_A"/>
    <property type="match status" value="1"/>
</dbReference>
<dbReference type="FunFam" id="1.10.150.20:FF:000024">
    <property type="entry name" value="DNA polymerase gamma, catalytic subunit"/>
    <property type="match status" value="1"/>
</dbReference>
<keyword evidence="13" id="KW-1135">Mitochondrion nucleoid</keyword>
<evidence type="ECO:0000256" key="13">
    <source>
        <dbReference type="ARBA" id="ARBA00023271"/>
    </source>
</evidence>
<evidence type="ECO:0000256" key="9">
    <source>
        <dbReference type="ARBA" id="ARBA00022842"/>
    </source>
</evidence>
<evidence type="ECO:0000256" key="3">
    <source>
        <dbReference type="ARBA" id="ARBA00007705"/>
    </source>
</evidence>
<organism evidence="16 17">
    <name type="scientific">Caerostris darwini</name>
    <dbReference type="NCBI Taxonomy" id="1538125"/>
    <lineage>
        <taxon>Eukaryota</taxon>
        <taxon>Metazoa</taxon>
        <taxon>Ecdysozoa</taxon>
        <taxon>Arthropoda</taxon>
        <taxon>Chelicerata</taxon>
        <taxon>Arachnida</taxon>
        <taxon>Araneae</taxon>
        <taxon>Araneomorphae</taxon>
        <taxon>Entelegynae</taxon>
        <taxon>Araneoidea</taxon>
        <taxon>Araneidae</taxon>
        <taxon>Caerostris</taxon>
    </lineage>
</organism>
<dbReference type="InterPro" id="IPR012337">
    <property type="entry name" value="RNaseH-like_sf"/>
</dbReference>
<evidence type="ECO:0000256" key="4">
    <source>
        <dbReference type="ARBA" id="ARBA00012417"/>
    </source>
</evidence>
<comment type="similarity">
    <text evidence="3">Belongs to the DNA polymerase type-A family.</text>
</comment>
<dbReference type="PANTHER" id="PTHR10267:SF0">
    <property type="entry name" value="DNA POLYMERASE SUBUNIT GAMMA-1"/>
    <property type="match status" value="1"/>
</dbReference>
<dbReference type="CDD" id="cd08641">
    <property type="entry name" value="DNA_pol_gammaA"/>
    <property type="match status" value="1"/>
</dbReference>
<dbReference type="Gene3D" id="1.10.150.20">
    <property type="entry name" value="5' to 3' exonuclease, C-terminal subdomain"/>
    <property type="match status" value="1"/>
</dbReference>
<dbReference type="PANTHER" id="PTHR10267">
    <property type="entry name" value="DNA POLYMERASE SUBUNIT GAMMA-1"/>
    <property type="match status" value="1"/>
</dbReference>
<dbReference type="PRINTS" id="PR00867">
    <property type="entry name" value="DNAPOLG"/>
</dbReference>
<comment type="caution">
    <text evidence="16">The sequence shown here is derived from an EMBL/GenBank/DDBJ whole genome shotgun (WGS) entry which is preliminary data.</text>
</comment>
<dbReference type="FunFam" id="3.30.420.390:FF:000002">
    <property type="entry name" value="DNA polymerase gamma, catalytic subunit"/>
    <property type="match status" value="1"/>
</dbReference>
<keyword evidence="7" id="KW-0548">Nucleotidyltransferase</keyword>
<keyword evidence="9" id="KW-0460">Magnesium</keyword>
<evidence type="ECO:0000256" key="5">
    <source>
        <dbReference type="ARBA" id="ARBA00015350"/>
    </source>
</evidence>
<dbReference type="Pfam" id="PF18136">
    <property type="entry name" value="DNApol_Exo"/>
    <property type="match status" value="1"/>
</dbReference>
<dbReference type="Proteomes" id="UP001054837">
    <property type="component" value="Unassembled WGS sequence"/>
</dbReference>
<keyword evidence="8" id="KW-0235">DNA replication</keyword>
<name>A0AAV4T4J2_9ARAC</name>
<evidence type="ECO:0000256" key="2">
    <source>
        <dbReference type="ARBA" id="ARBA00004436"/>
    </source>
</evidence>
<dbReference type="AlphaFoldDB" id="A0AAV4T4J2"/>
<evidence type="ECO:0000259" key="15">
    <source>
        <dbReference type="SMART" id="SM00482"/>
    </source>
</evidence>
<dbReference type="InterPro" id="IPR002297">
    <property type="entry name" value="DNA-dir_DNA_pol_A_mt"/>
</dbReference>
<evidence type="ECO:0000256" key="14">
    <source>
        <dbReference type="ARBA" id="ARBA00031966"/>
    </source>
</evidence>
<dbReference type="SMART" id="SM00482">
    <property type="entry name" value="POLAc"/>
    <property type="match status" value="1"/>
</dbReference>
<dbReference type="GO" id="GO:0003887">
    <property type="term" value="F:DNA-directed DNA polymerase activity"/>
    <property type="evidence" value="ECO:0007669"/>
    <property type="project" value="UniProtKB-KW"/>
</dbReference>
<dbReference type="InterPro" id="IPR001098">
    <property type="entry name" value="DNA-dir_DNA_pol_A_palm_dom"/>
</dbReference>
<keyword evidence="10" id="KW-0239">DNA-directed DNA polymerase</keyword>